<evidence type="ECO:0000313" key="2">
    <source>
        <dbReference type="EMBL" id="KAJ8021052.1"/>
    </source>
</evidence>
<feature type="transmembrane region" description="Helical" evidence="1">
    <location>
        <begin position="343"/>
        <end position="366"/>
    </location>
</feature>
<protein>
    <submittedName>
        <fullName evidence="2">Monocarboxylate transporter 12</fullName>
    </submittedName>
</protein>
<dbReference type="SUPFAM" id="SSF103473">
    <property type="entry name" value="MFS general substrate transporter"/>
    <property type="match status" value="1"/>
</dbReference>
<gene>
    <name evidence="2" type="ORF">HOLleu_40813</name>
</gene>
<dbReference type="GO" id="GO:0008028">
    <property type="term" value="F:monocarboxylic acid transmembrane transporter activity"/>
    <property type="evidence" value="ECO:0007669"/>
    <property type="project" value="TreeGrafter"/>
</dbReference>
<feature type="transmembrane region" description="Helical" evidence="1">
    <location>
        <begin position="241"/>
        <end position="266"/>
    </location>
</feature>
<dbReference type="Proteomes" id="UP001152320">
    <property type="component" value="Chromosome 22"/>
</dbReference>
<dbReference type="PANTHER" id="PTHR11360:SF303">
    <property type="entry name" value="MAJOR FACILITATOR SUPERFAMILY (MFS) PROFILE DOMAIN-CONTAINING PROTEIN"/>
    <property type="match status" value="1"/>
</dbReference>
<keyword evidence="3" id="KW-1185">Reference proteome</keyword>
<dbReference type="AlphaFoldDB" id="A0A9Q0YE00"/>
<feature type="transmembrane region" description="Helical" evidence="1">
    <location>
        <begin position="213"/>
        <end position="235"/>
    </location>
</feature>
<dbReference type="InterPro" id="IPR011701">
    <property type="entry name" value="MFS"/>
</dbReference>
<organism evidence="2 3">
    <name type="scientific">Holothuria leucospilota</name>
    <name type="common">Black long sea cucumber</name>
    <name type="synonym">Mertensiothuria leucospilota</name>
    <dbReference type="NCBI Taxonomy" id="206669"/>
    <lineage>
        <taxon>Eukaryota</taxon>
        <taxon>Metazoa</taxon>
        <taxon>Echinodermata</taxon>
        <taxon>Eleutherozoa</taxon>
        <taxon>Echinozoa</taxon>
        <taxon>Holothuroidea</taxon>
        <taxon>Aspidochirotacea</taxon>
        <taxon>Aspidochirotida</taxon>
        <taxon>Holothuriidae</taxon>
        <taxon>Holothuria</taxon>
    </lineage>
</organism>
<keyword evidence="1" id="KW-1133">Transmembrane helix</keyword>
<name>A0A9Q0YE00_HOLLE</name>
<proteinExistence type="predicted"/>
<dbReference type="PANTHER" id="PTHR11360">
    <property type="entry name" value="MONOCARBOXYLATE TRANSPORTER"/>
    <property type="match status" value="1"/>
</dbReference>
<feature type="transmembrane region" description="Helical" evidence="1">
    <location>
        <begin position="278"/>
        <end position="297"/>
    </location>
</feature>
<dbReference type="InterPro" id="IPR036259">
    <property type="entry name" value="MFS_trans_sf"/>
</dbReference>
<dbReference type="InterPro" id="IPR050327">
    <property type="entry name" value="Proton-linked_MCT"/>
</dbReference>
<feature type="transmembrane region" description="Helical" evidence="1">
    <location>
        <begin position="303"/>
        <end position="322"/>
    </location>
</feature>
<keyword evidence="1" id="KW-0472">Membrane</keyword>
<accession>A0A9Q0YE00</accession>
<evidence type="ECO:0000313" key="3">
    <source>
        <dbReference type="Proteomes" id="UP001152320"/>
    </source>
</evidence>
<dbReference type="OrthoDB" id="410267at2759"/>
<sequence>MNCDLNRSFQNFRKLRNFKCFFFSAGVGGSALDGLSYRFLGISGGFLFGLGFVCHGAFGHKLWHLFVNMTLAAIGGGLLHFALFMSYIEHFQDKFSVAFSTRELSTYVGVSVMPPLMEVLRSSYGLQGSYLIFGAIAWNCVVCGLLLKSPPNQTSTRSVCEELKFLLRKINCCYLDNYKEPYSNEGVAKRLQIQLWNLANIFSLAPAIKHPRFAVFLLIHSLFYYTFTAWALFLVPFGISIGFSATVAVYLSTAGGVGGFVGKLLAIAVFHFEKMNSLTGALIPSLICCVGLTGYIFTTDYLFLLLYSSLCGFALAFADSALNGMIPRYLCENHLKQGSAISYLFGGVFMQLGGVLSGKNFLIFVLSSQGREISRPRAMYGPQEHFDPAHETVQKCSFFNI</sequence>
<feature type="transmembrane region" description="Helical" evidence="1">
    <location>
        <begin position="65"/>
        <end position="88"/>
    </location>
</feature>
<keyword evidence="1" id="KW-0812">Transmembrane</keyword>
<dbReference type="EMBL" id="JAIZAY010000022">
    <property type="protein sequence ID" value="KAJ8021052.1"/>
    <property type="molecule type" value="Genomic_DNA"/>
</dbReference>
<reference evidence="2" key="1">
    <citation type="submission" date="2021-10" db="EMBL/GenBank/DDBJ databases">
        <title>Tropical sea cucumber genome reveals ecological adaptation and Cuvierian tubules defense mechanism.</title>
        <authorList>
            <person name="Chen T."/>
        </authorList>
    </citation>
    <scope>NUCLEOTIDE SEQUENCE</scope>
    <source>
        <strain evidence="2">Nanhai2018</strain>
        <tissue evidence="2">Muscle</tissue>
    </source>
</reference>
<evidence type="ECO:0000256" key="1">
    <source>
        <dbReference type="SAM" id="Phobius"/>
    </source>
</evidence>
<dbReference type="Gene3D" id="1.20.1250.20">
    <property type="entry name" value="MFS general substrate transporter like domains"/>
    <property type="match status" value="1"/>
</dbReference>
<comment type="caution">
    <text evidence="2">The sequence shown here is derived from an EMBL/GenBank/DDBJ whole genome shotgun (WGS) entry which is preliminary data.</text>
</comment>
<dbReference type="Pfam" id="PF07690">
    <property type="entry name" value="MFS_1"/>
    <property type="match status" value="1"/>
</dbReference>
<feature type="transmembrane region" description="Helical" evidence="1">
    <location>
        <begin position="124"/>
        <end position="147"/>
    </location>
</feature>